<reference evidence="3" key="1">
    <citation type="submission" date="2018-11" db="EMBL/GenBank/DDBJ databases">
        <authorList>
            <consortium name="Pathogen Informatics"/>
        </authorList>
    </citation>
    <scope>NUCLEOTIDE SEQUENCE</scope>
</reference>
<proteinExistence type="predicted"/>
<sequence>MKLVSASATSLSFSWLSQEIMKGKISVCLLQLTPLPDFPRAGPITLHWPPLNMAIVTEGLIHETKYSVTVTEGAKASIDGLTYNYGPPSDPIVVTMPPGSESRSTGGKTSRGVAG</sequence>
<dbReference type="EMBL" id="CAAALY010116294">
    <property type="protein sequence ID" value="VEL30857.1"/>
    <property type="molecule type" value="Genomic_DNA"/>
</dbReference>
<dbReference type="InterPro" id="IPR003961">
    <property type="entry name" value="FN3_dom"/>
</dbReference>
<comment type="caution">
    <text evidence="3">The sequence shown here is derived from an EMBL/GenBank/DDBJ whole genome shotgun (WGS) entry which is preliminary data.</text>
</comment>
<gene>
    <name evidence="3" type="ORF">PXEA_LOCUS24297</name>
</gene>
<protein>
    <recommendedName>
        <fullName evidence="2">Fibronectin type-III domain-containing protein</fullName>
    </recommendedName>
</protein>
<name>A0A3S5B1E3_9PLAT</name>
<keyword evidence="4" id="KW-1185">Reference proteome</keyword>
<dbReference type="Proteomes" id="UP000784294">
    <property type="component" value="Unassembled WGS sequence"/>
</dbReference>
<evidence type="ECO:0000313" key="3">
    <source>
        <dbReference type="EMBL" id="VEL30857.1"/>
    </source>
</evidence>
<evidence type="ECO:0000259" key="2">
    <source>
        <dbReference type="PROSITE" id="PS50853"/>
    </source>
</evidence>
<dbReference type="InterPro" id="IPR036116">
    <property type="entry name" value="FN3_sf"/>
</dbReference>
<dbReference type="SUPFAM" id="SSF49265">
    <property type="entry name" value="Fibronectin type III"/>
    <property type="match status" value="1"/>
</dbReference>
<feature type="domain" description="Fibronectin type-III" evidence="2">
    <location>
        <begin position="1"/>
        <end position="99"/>
    </location>
</feature>
<evidence type="ECO:0000256" key="1">
    <source>
        <dbReference type="SAM" id="MobiDB-lite"/>
    </source>
</evidence>
<accession>A0A3S5B1E3</accession>
<organism evidence="3 4">
    <name type="scientific">Protopolystoma xenopodis</name>
    <dbReference type="NCBI Taxonomy" id="117903"/>
    <lineage>
        <taxon>Eukaryota</taxon>
        <taxon>Metazoa</taxon>
        <taxon>Spiralia</taxon>
        <taxon>Lophotrochozoa</taxon>
        <taxon>Platyhelminthes</taxon>
        <taxon>Monogenea</taxon>
        <taxon>Polyopisthocotylea</taxon>
        <taxon>Polystomatidea</taxon>
        <taxon>Polystomatidae</taxon>
        <taxon>Protopolystoma</taxon>
    </lineage>
</organism>
<dbReference type="PROSITE" id="PS50853">
    <property type="entry name" value="FN3"/>
    <property type="match status" value="1"/>
</dbReference>
<evidence type="ECO:0000313" key="4">
    <source>
        <dbReference type="Proteomes" id="UP000784294"/>
    </source>
</evidence>
<feature type="region of interest" description="Disordered" evidence="1">
    <location>
        <begin position="92"/>
        <end position="115"/>
    </location>
</feature>
<dbReference type="AlphaFoldDB" id="A0A3S5B1E3"/>